<dbReference type="EMBL" id="JAPDRQ010000008">
    <property type="protein sequence ID" value="KAJ9663538.1"/>
    <property type="molecule type" value="Genomic_DNA"/>
</dbReference>
<gene>
    <name evidence="1" type="ORF">H2198_000804</name>
</gene>
<reference evidence="1" key="1">
    <citation type="submission" date="2022-10" db="EMBL/GenBank/DDBJ databases">
        <title>Culturing micro-colonial fungi from biological soil crusts in the Mojave desert and describing Neophaeococcomyces mojavensis, and introducing the new genera and species Taxawa tesnikishii.</title>
        <authorList>
            <person name="Kurbessoian T."/>
            <person name="Stajich J.E."/>
        </authorList>
    </citation>
    <scope>NUCLEOTIDE SEQUENCE</scope>
    <source>
        <strain evidence="1">JES_112</strain>
    </source>
</reference>
<keyword evidence="2" id="KW-1185">Reference proteome</keyword>
<protein>
    <submittedName>
        <fullName evidence="1">Uncharacterized protein</fullName>
    </submittedName>
</protein>
<evidence type="ECO:0000313" key="2">
    <source>
        <dbReference type="Proteomes" id="UP001172386"/>
    </source>
</evidence>
<accession>A0ACC3AJH5</accession>
<sequence>MPIKVSDEGWVRVPPPKVTRRAKPVDPVDILRGPLAYITGRPEFKESAKKQNQSIKQLMLEAASIPAPPPPPEEPVIEEKPARSHRSRKRVPSAAASVVSLAKAPTEIYEVADEEIPRPDLHLDEIQSRRSASPAASRHSRAAPSTRSRRHVSNSLPVYQEDHDHDQRHSRHASRSKYQSSRSVYHDDHDDDHRHYHRSNRSERSYRDRDDYYSRPHYRYDYPPHPAPAVQPIVIYSTPPPAAGCGAHHHNCNTYHSHSCHAAPRPMIETPAPPPEPIFMAPAALAAPSPPPSVISSTSSRTDRSGTSRTMSHKWYTATQPLKL</sequence>
<organism evidence="1 2">
    <name type="scientific">Neophaeococcomyces mojaviensis</name>
    <dbReference type="NCBI Taxonomy" id="3383035"/>
    <lineage>
        <taxon>Eukaryota</taxon>
        <taxon>Fungi</taxon>
        <taxon>Dikarya</taxon>
        <taxon>Ascomycota</taxon>
        <taxon>Pezizomycotina</taxon>
        <taxon>Eurotiomycetes</taxon>
        <taxon>Chaetothyriomycetidae</taxon>
        <taxon>Chaetothyriales</taxon>
        <taxon>Chaetothyriales incertae sedis</taxon>
        <taxon>Neophaeococcomyces</taxon>
    </lineage>
</organism>
<dbReference type="Proteomes" id="UP001172386">
    <property type="component" value="Unassembled WGS sequence"/>
</dbReference>
<evidence type="ECO:0000313" key="1">
    <source>
        <dbReference type="EMBL" id="KAJ9663538.1"/>
    </source>
</evidence>
<name>A0ACC3AJH5_9EURO</name>
<comment type="caution">
    <text evidence="1">The sequence shown here is derived from an EMBL/GenBank/DDBJ whole genome shotgun (WGS) entry which is preliminary data.</text>
</comment>
<proteinExistence type="predicted"/>